<keyword evidence="4" id="KW-1185">Reference proteome</keyword>
<comment type="caution">
    <text evidence="3">The sequence shown here is derived from an EMBL/GenBank/DDBJ whole genome shotgun (WGS) entry which is preliminary data.</text>
</comment>
<dbReference type="PANTHER" id="PTHR46915:SF6">
    <property type="entry name" value="CYSTEINE PROTEINASES SUPERFAMILY PROTEIN"/>
    <property type="match status" value="1"/>
</dbReference>
<organism evidence="3 4">
    <name type="scientific">Buddleja alternifolia</name>
    <dbReference type="NCBI Taxonomy" id="168488"/>
    <lineage>
        <taxon>Eukaryota</taxon>
        <taxon>Viridiplantae</taxon>
        <taxon>Streptophyta</taxon>
        <taxon>Embryophyta</taxon>
        <taxon>Tracheophyta</taxon>
        <taxon>Spermatophyta</taxon>
        <taxon>Magnoliopsida</taxon>
        <taxon>eudicotyledons</taxon>
        <taxon>Gunneridae</taxon>
        <taxon>Pentapetalae</taxon>
        <taxon>asterids</taxon>
        <taxon>lamiids</taxon>
        <taxon>Lamiales</taxon>
        <taxon>Scrophulariaceae</taxon>
        <taxon>Buddlejeae</taxon>
        <taxon>Buddleja</taxon>
    </lineage>
</organism>
<evidence type="ECO:0000313" key="4">
    <source>
        <dbReference type="Proteomes" id="UP000826271"/>
    </source>
</evidence>
<evidence type="ECO:0000256" key="2">
    <source>
        <dbReference type="SAM" id="Phobius"/>
    </source>
</evidence>
<protein>
    <submittedName>
        <fullName evidence="3">Uncharacterized protein</fullName>
    </submittedName>
</protein>
<gene>
    <name evidence="3" type="ORF">BUALT_Bualt02G0174600</name>
</gene>
<dbReference type="AlphaFoldDB" id="A0AAV6Y904"/>
<reference evidence="3" key="1">
    <citation type="submission" date="2019-10" db="EMBL/GenBank/DDBJ databases">
        <authorList>
            <person name="Zhang R."/>
            <person name="Pan Y."/>
            <person name="Wang J."/>
            <person name="Ma R."/>
            <person name="Yu S."/>
        </authorList>
    </citation>
    <scope>NUCLEOTIDE SEQUENCE</scope>
    <source>
        <strain evidence="3">LA-IB0</strain>
        <tissue evidence="3">Leaf</tissue>
    </source>
</reference>
<evidence type="ECO:0000313" key="3">
    <source>
        <dbReference type="EMBL" id="KAG8388912.1"/>
    </source>
</evidence>
<sequence>MKINVTYNRRFKDEEQSVDFYTRTFSSSSDDVLVIRIPKKSPNQHIHRTSKYKLLSELSDWKVGPASFHSRRHSSRVCDRTSVLRGPLSDSIFDHYFRNIWKNSAEEKRNQCTYLNCLWFYMYTTEHNRESVLTWIKKENIFLKKYVFVPIVLWYIFLSFLFF</sequence>
<accession>A0AAV6Y904</accession>
<feature type="transmembrane region" description="Helical" evidence="2">
    <location>
        <begin position="146"/>
        <end position="162"/>
    </location>
</feature>
<dbReference type="EMBL" id="WHWC01000002">
    <property type="protein sequence ID" value="KAG8388912.1"/>
    <property type="molecule type" value="Genomic_DNA"/>
</dbReference>
<keyword evidence="1" id="KW-0645">Protease</keyword>
<keyword evidence="1" id="KW-0788">Thiol protease</keyword>
<keyword evidence="2" id="KW-0812">Transmembrane</keyword>
<name>A0AAV6Y904_9LAMI</name>
<dbReference type="GO" id="GO:0008234">
    <property type="term" value="F:cysteine-type peptidase activity"/>
    <property type="evidence" value="ECO:0007669"/>
    <property type="project" value="UniProtKB-KW"/>
</dbReference>
<keyword evidence="1" id="KW-0378">Hydrolase</keyword>
<dbReference type="PANTHER" id="PTHR46915">
    <property type="entry name" value="UBIQUITIN-LIKE PROTEASE 4-RELATED"/>
    <property type="match status" value="1"/>
</dbReference>
<dbReference type="Gene3D" id="3.40.395.10">
    <property type="entry name" value="Adenoviral Proteinase, Chain A"/>
    <property type="match status" value="1"/>
</dbReference>
<evidence type="ECO:0000256" key="1">
    <source>
        <dbReference type="ARBA" id="ARBA00022807"/>
    </source>
</evidence>
<keyword evidence="2" id="KW-0472">Membrane</keyword>
<dbReference type="Proteomes" id="UP000826271">
    <property type="component" value="Unassembled WGS sequence"/>
</dbReference>
<proteinExistence type="predicted"/>
<keyword evidence="2" id="KW-1133">Transmembrane helix</keyword>
<dbReference type="SUPFAM" id="SSF54001">
    <property type="entry name" value="Cysteine proteinases"/>
    <property type="match status" value="1"/>
</dbReference>
<dbReference type="InterPro" id="IPR038765">
    <property type="entry name" value="Papain-like_cys_pep_sf"/>
</dbReference>